<feature type="compositionally biased region" description="Basic residues" evidence="1">
    <location>
        <begin position="193"/>
        <end position="202"/>
    </location>
</feature>
<reference evidence="3" key="1">
    <citation type="submission" date="2016-10" db="EMBL/GenBank/DDBJ databases">
        <authorList>
            <person name="Varghese N."/>
            <person name="Submissions S."/>
        </authorList>
    </citation>
    <scope>NUCLEOTIDE SEQUENCE [LARGE SCALE GENOMIC DNA]</scope>
    <source>
        <strain evidence="3">CGMCC 4.6609</strain>
    </source>
</reference>
<evidence type="ECO:0000256" key="1">
    <source>
        <dbReference type="SAM" id="MobiDB-lite"/>
    </source>
</evidence>
<feature type="region of interest" description="Disordered" evidence="1">
    <location>
        <begin position="179"/>
        <end position="202"/>
    </location>
</feature>
<sequence>MRLTPVRGVIPVSTSSAEATSAELLSLLQRLRGPDRARDPGLEIAAAQAAELAQRHDAGVVAVVEHHDADPAVLVAGLVAVERVLTPEAARELCFHLADAGGPGITELTSAQTANGYPAVIVERVPATGVGAQLQIVVPDPARPRIAVFTLHSPTGRGWLELAGIAGRFVNGVEFTSAGRGGGTPSAAAPPARGRHGRSASH</sequence>
<dbReference type="OrthoDB" id="3624603at2"/>
<proteinExistence type="predicted"/>
<gene>
    <name evidence="2" type="ORF">SAMN05421507_10732</name>
</gene>
<dbReference type="Proteomes" id="UP000199691">
    <property type="component" value="Unassembled WGS sequence"/>
</dbReference>
<dbReference type="RefSeq" id="WP_090098779.1">
    <property type="nucleotide sequence ID" value="NZ_FNIX01000007.1"/>
</dbReference>
<organism evidence="2 3">
    <name type="scientific">Lentzea jiangxiensis</name>
    <dbReference type="NCBI Taxonomy" id="641025"/>
    <lineage>
        <taxon>Bacteria</taxon>
        <taxon>Bacillati</taxon>
        <taxon>Actinomycetota</taxon>
        <taxon>Actinomycetes</taxon>
        <taxon>Pseudonocardiales</taxon>
        <taxon>Pseudonocardiaceae</taxon>
        <taxon>Lentzea</taxon>
    </lineage>
</organism>
<evidence type="ECO:0000313" key="2">
    <source>
        <dbReference type="EMBL" id="SDP31690.1"/>
    </source>
</evidence>
<protein>
    <submittedName>
        <fullName evidence="2">Uncharacterized protein</fullName>
    </submittedName>
</protein>
<keyword evidence="3" id="KW-1185">Reference proteome</keyword>
<name>A0A1H0RQK6_9PSEU</name>
<dbReference type="STRING" id="641025.SAMN05421507_10732"/>
<accession>A0A1H0RQK6</accession>
<evidence type="ECO:0000313" key="3">
    <source>
        <dbReference type="Proteomes" id="UP000199691"/>
    </source>
</evidence>
<dbReference type="AlphaFoldDB" id="A0A1H0RQK6"/>
<dbReference type="EMBL" id="FNIX01000007">
    <property type="protein sequence ID" value="SDP31690.1"/>
    <property type="molecule type" value="Genomic_DNA"/>
</dbReference>